<dbReference type="KEGG" id="acid:CBP33_16385"/>
<evidence type="ECO:0000313" key="1">
    <source>
        <dbReference type="EMBL" id="ART53762.1"/>
    </source>
</evidence>
<reference evidence="1 2" key="1">
    <citation type="submission" date="2017-05" db="EMBL/GenBank/DDBJ databases">
        <title>Polyphasic characterization of four soil-derived phenanthrene-degrading Acidovorax strains and proposal of Acidovorax phenanthrenivorans sp. nov.</title>
        <authorList>
            <person name="Singleton D.R."/>
            <person name="Lee J."/>
            <person name="Dickey A.N."/>
            <person name="Stroud A."/>
            <person name="Scholl E.H."/>
            <person name="Wright F.A."/>
            <person name="Aitken M.D."/>
        </authorList>
    </citation>
    <scope>NUCLEOTIDE SEQUENCE [LARGE SCALE GENOMIC DNA]</scope>
    <source>
        <strain evidence="1">NA3</strain>
    </source>
</reference>
<protein>
    <submittedName>
        <fullName evidence="1">Uncharacterized protein</fullName>
    </submittedName>
</protein>
<organism evidence="1 2">
    <name type="scientific">Acidovorax carolinensis</name>
    <dbReference type="NCBI Taxonomy" id="553814"/>
    <lineage>
        <taxon>Bacteria</taxon>
        <taxon>Pseudomonadati</taxon>
        <taxon>Pseudomonadota</taxon>
        <taxon>Betaproteobacteria</taxon>
        <taxon>Burkholderiales</taxon>
        <taxon>Comamonadaceae</taxon>
        <taxon>Acidovorax</taxon>
    </lineage>
</organism>
<dbReference type="Proteomes" id="UP000194432">
    <property type="component" value="Chromosome 1"/>
</dbReference>
<accession>A0A240TYM4</accession>
<gene>
    <name evidence="1" type="ORF">CBP34_17175</name>
</gene>
<name>A0A240U7G3_9BURK</name>
<dbReference type="KEGG" id="acin:CBP34_17175"/>
<dbReference type="EMBL" id="CP021361">
    <property type="protein sequence ID" value="ART53762.1"/>
    <property type="molecule type" value="Genomic_DNA"/>
</dbReference>
<accession>A0A240U7G3</accession>
<proteinExistence type="predicted"/>
<keyword evidence="2" id="KW-1185">Reference proteome</keyword>
<dbReference type="AlphaFoldDB" id="A0A240U7G3"/>
<sequence>MLRGSGWLLLGLCALLAVLSYHGFTVYCENFGCIYLGLIWMVWGVLAGVGLVMALLVRAWQRHRGFSTRASSWAVVLLLAMGAGHLLYWLVTTALR</sequence>
<evidence type="ECO:0000313" key="2">
    <source>
        <dbReference type="Proteomes" id="UP000194432"/>
    </source>
</evidence>